<dbReference type="SUPFAM" id="SSF48208">
    <property type="entry name" value="Six-hairpin glycosidases"/>
    <property type="match status" value="1"/>
</dbReference>
<dbReference type="Pfam" id="PF21174">
    <property type="entry name" value="Glce_b_sandwich"/>
    <property type="match status" value="1"/>
</dbReference>
<dbReference type="GO" id="GO:0005794">
    <property type="term" value="C:Golgi apparatus"/>
    <property type="evidence" value="ECO:0007669"/>
    <property type="project" value="TreeGrafter"/>
</dbReference>
<comment type="catalytic activity">
    <reaction evidence="1">
        <text>[heparosan-N-sulfate](n) = [heparan-N-sulfate](n)</text>
        <dbReference type="Rhea" id="RHEA:20197"/>
        <dbReference type="Rhea" id="RHEA-COMP:9556"/>
        <dbReference type="Rhea" id="RHEA-COMP:9557"/>
        <dbReference type="ChEBI" id="CHEBI:58041"/>
        <dbReference type="ChEBI" id="CHEBI:58287"/>
        <dbReference type="EC" id="5.1.3.17"/>
    </reaction>
</comment>
<keyword evidence="16" id="KW-1185">Reference proteome</keyword>
<dbReference type="Proteomes" id="UP001283361">
    <property type="component" value="Unassembled WGS sequence"/>
</dbReference>
<comment type="pathway">
    <text evidence="3">Glycan metabolism; heparin biosynthesis.</text>
</comment>
<dbReference type="EMBL" id="JAWDGP010003532">
    <property type="protein sequence ID" value="KAK3773500.1"/>
    <property type="molecule type" value="Genomic_DNA"/>
</dbReference>
<dbReference type="AlphaFoldDB" id="A0AAE0ZQB9"/>
<feature type="domain" description="D-glucuronyl C5-epimerase beta-sandwich" evidence="14">
    <location>
        <begin position="210"/>
        <end position="322"/>
    </location>
</feature>
<sequence>MFEGEAFDENSLLELVSTSEAKNSCLPCPEVSPAKMTEVKTISSLDPIKCAVNGIYTIECRKDNHDVFIPASFVAKYFEVFGEKKKIKGREVFDFNYSYGKVNAPAAVYEPGGAFLNFKFYHVEVRAMLQCVTASEGVPLAVQWNPAGYFYAIAVAQFGLAHHAKGVIDGNPAPKMLSNGKRGSLGWTLPQKVKGCKVARATDHINGVKRKVVAFTAPESVRGKGPTMILNSYDLALCVSIRMLGPGGITVEVKVIDGRSGFVHFTHDDFYMDVEGRHVTLGMKRNNLGKWMRLSRDLDIDYSKGMKKIKQVTKIVGVTLHGKGYIDNMTIAASAHKENLLQAANWLDDKGGWPTSTAMRTAEIKLPPNWYSAMGQGQAMSALVRAHNLTGDRKYLDAAEKALHLYTLGSEEGGVRARFLGQLDWYEEYPTVPTSSFVLNGFIFSMMGLYDVMKTSKGNPRRLAQKLWDSGMKSLKFMLGMYDTGADTLYDLRHVINHEPPNRARWDYHRTHIALIHEMAIVDGDPIFWDAWRRWKGYLKGIRSDLNKDYKDIPL</sequence>
<dbReference type="PANTHER" id="PTHR13174:SF3">
    <property type="entry name" value="D-GLUCURONYL C5-EPIMERASE"/>
    <property type="match status" value="1"/>
</dbReference>
<dbReference type="EC" id="5.1.3.17" evidence="6"/>
<evidence type="ECO:0000259" key="14">
    <source>
        <dbReference type="Pfam" id="PF21174"/>
    </source>
</evidence>
<evidence type="ECO:0000256" key="9">
    <source>
        <dbReference type="ARBA" id="ARBA00022989"/>
    </source>
</evidence>
<evidence type="ECO:0000259" key="13">
    <source>
        <dbReference type="Pfam" id="PF06662"/>
    </source>
</evidence>
<dbReference type="GO" id="GO:0005975">
    <property type="term" value="P:carbohydrate metabolic process"/>
    <property type="evidence" value="ECO:0007669"/>
    <property type="project" value="InterPro"/>
</dbReference>
<dbReference type="InterPro" id="IPR039721">
    <property type="entry name" value="C5-epimerase"/>
</dbReference>
<evidence type="ECO:0000313" key="16">
    <source>
        <dbReference type="Proteomes" id="UP001283361"/>
    </source>
</evidence>
<name>A0AAE0ZQB9_9GAST</name>
<keyword evidence="10" id="KW-0472">Membrane</keyword>
<accession>A0AAE0ZQB9</accession>
<dbReference type="InterPro" id="IPR059154">
    <property type="entry name" value="Glce_b_sandwich"/>
</dbReference>
<evidence type="ECO:0000256" key="12">
    <source>
        <dbReference type="ARBA" id="ARBA00037847"/>
    </source>
</evidence>
<dbReference type="PANTHER" id="PTHR13174">
    <property type="entry name" value="D-GLUCURONYL C5-EPIMERASE"/>
    <property type="match status" value="1"/>
</dbReference>
<keyword evidence="11" id="KW-0413">Isomerase</keyword>
<feature type="domain" description="D-glucuronyl C5-epimerase C-terminal" evidence="13">
    <location>
        <begin position="348"/>
        <end position="536"/>
    </location>
</feature>
<comment type="pathway">
    <text evidence="4">Glycan metabolism; heparan sulfate biosynthesis.</text>
</comment>
<organism evidence="15 16">
    <name type="scientific">Elysia crispata</name>
    <name type="common">lettuce slug</name>
    <dbReference type="NCBI Taxonomy" id="231223"/>
    <lineage>
        <taxon>Eukaryota</taxon>
        <taxon>Metazoa</taxon>
        <taxon>Spiralia</taxon>
        <taxon>Lophotrochozoa</taxon>
        <taxon>Mollusca</taxon>
        <taxon>Gastropoda</taxon>
        <taxon>Heterobranchia</taxon>
        <taxon>Euthyneura</taxon>
        <taxon>Panpulmonata</taxon>
        <taxon>Sacoglossa</taxon>
        <taxon>Placobranchoidea</taxon>
        <taxon>Plakobranchidae</taxon>
        <taxon>Elysia</taxon>
    </lineage>
</organism>
<proteinExistence type="inferred from homology"/>
<evidence type="ECO:0000256" key="5">
    <source>
        <dbReference type="ARBA" id="ARBA00005584"/>
    </source>
</evidence>
<dbReference type="GO" id="GO:0047464">
    <property type="term" value="F:heparosan-N-sulfate-glucuronate 5-epimerase activity"/>
    <property type="evidence" value="ECO:0007669"/>
    <property type="project" value="UniProtKB-EC"/>
</dbReference>
<evidence type="ECO:0000256" key="4">
    <source>
        <dbReference type="ARBA" id="ARBA00005093"/>
    </source>
</evidence>
<protein>
    <recommendedName>
        <fullName evidence="6">heparosan-N-sulfate-glucuronate 5-epimerase</fullName>
        <ecNumber evidence="6">5.1.3.17</ecNumber>
    </recommendedName>
</protein>
<reference evidence="15" key="1">
    <citation type="journal article" date="2023" name="G3 (Bethesda)">
        <title>A reference genome for the long-term kleptoplast-retaining sea slug Elysia crispata morphotype clarki.</title>
        <authorList>
            <person name="Eastman K.E."/>
            <person name="Pendleton A.L."/>
            <person name="Shaikh M.A."/>
            <person name="Suttiyut T."/>
            <person name="Ogas R."/>
            <person name="Tomko P."/>
            <person name="Gavelis G."/>
            <person name="Widhalm J.R."/>
            <person name="Wisecaver J.H."/>
        </authorList>
    </citation>
    <scope>NUCLEOTIDE SEQUENCE</scope>
    <source>
        <strain evidence="15">ECLA1</strain>
    </source>
</reference>
<dbReference type="Pfam" id="PF06662">
    <property type="entry name" value="C5-epim_C"/>
    <property type="match status" value="1"/>
</dbReference>
<keyword evidence="7" id="KW-0812">Transmembrane</keyword>
<evidence type="ECO:0000256" key="1">
    <source>
        <dbReference type="ARBA" id="ARBA00000434"/>
    </source>
</evidence>
<keyword evidence="8" id="KW-0735">Signal-anchor</keyword>
<comment type="subcellular location">
    <subcellularLocation>
        <location evidence="12">Endomembrane system</location>
        <topology evidence="12">Single-pass membrane protein</topology>
    </subcellularLocation>
    <subcellularLocation>
        <location evidence="2">Membrane</location>
        <topology evidence="2">Single-pass type II membrane protein</topology>
    </subcellularLocation>
</comment>
<keyword evidence="9" id="KW-1133">Transmembrane helix</keyword>
<dbReference type="InterPro" id="IPR008928">
    <property type="entry name" value="6-hairpin_glycosidase_sf"/>
</dbReference>
<evidence type="ECO:0000256" key="6">
    <source>
        <dbReference type="ARBA" id="ARBA00012087"/>
    </source>
</evidence>
<gene>
    <name evidence="15" type="ORF">RRG08_009272</name>
</gene>
<comment type="similarity">
    <text evidence="5">Belongs to the D-glucuronyl C5-epimerase family.</text>
</comment>
<comment type="caution">
    <text evidence="15">The sequence shown here is derived from an EMBL/GenBank/DDBJ whole genome shotgun (WGS) entry which is preliminary data.</text>
</comment>
<evidence type="ECO:0000256" key="10">
    <source>
        <dbReference type="ARBA" id="ARBA00023136"/>
    </source>
</evidence>
<evidence type="ECO:0000256" key="8">
    <source>
        <dbReference type="ARBA" id="ARBA00022968"/>
    </source>
</evidence>
<evidence type="ECO:0000256" key="7">
    <source>
        <dbReference type="ARBA" id="ARBA00022692"/>
    </source>
</evidence>
<evidence type="ECO:0000256" key="2">
    <source>
        <dbReference type="ARBA" id="ARBA00004606"/>
    </source>
</evidence>
<dbReference type="GO" id="GO:0015012">
    <property type="term" value="P:heparan sulfate proteoglycan biosynthetic process"/>
    <property type="evidence" value="ECO:0007669"/>
    <property type="project" value="InterPro"/>
</dbReference>
<evidence type="ECO:0000313" key="15">
    <source>
        <dbReference type="EMBL" id="KAK3773500.1"/>
    </source>
</evidence>
<evidence type="ECO:0000256" key="11">
    <source>
        <dbReference type="ARBA" id="ARBA00023235"/>
    </source>
</evidence>
<evidence type="ECO:0000256" key="3">
    <source>
        <dbReference type="ARBA" id="ARBA00004841"/>
    </source>
</evidence>
<dbReference type="InterPro" id="IPR010598">
    <property type="entry name" value="C5-epim_C"/>
</dbReference>